<evidence type="ECO:0000259" key="4">
    <source>
        <dbReference type="Pfam" id="PF25021"/>
    </source>
</evidence>
<sequence>MELTLNTEPHISAGVVNPTVGKCNITLPGEHSPSLIEWRQRREQAKGNYTAFERRLRLHGKTFVFETYNAEGHLINATFPTGEVSSLQSNTEKSVRVEVDTSNKENFVTATNLSATNTIYTLRQGMHCTHAHMRQVTSPLPPIRWDAKLKAPSSMAVSPDGTLYIADLGNVRIRALSRNKPQLNRMHMYEIASAVDQELYLFSTNGTHLHTLNLITGDYIYNFTYSGEQDLNTIISSNGNSVHIRRDANGVPLWLVVPGGQVYWLTISNNGALNRVSAQGHDLAQITYHGNSGLLATKSNENGWTTVYE</sequence>
<comment type="caution">
    <text evidence="6">The sequence shown here is derived from an EMBL/GenBank/DDBJ whole genome shotgun (WGS) entry which is preliminary data.</text>
</comment>
<dbReference type="Pfam" id="PF25023">
    <property type="entry name" value="TEN_YD-shell"/>
    <property type="match status" value="1"/>
</dbReference>
<dbReference type="Pfam" id="PF25021">
    <property type="entry name" value="TEN_NHL"/>
    <property type="match status" value="1"/>
</dbReference>
<dbReference type="GO" id="GO:0007157">
    <property type="term" value="P:heterophilic cell-cell adhesion via plasma membrane cell adhesion molecules"/>
    <property type="evidence" value="ECO:0007669"/>
    <property type="project" value="TreeGrafter"/>
</dbReference>
<dbReference type="GO" id="GO:0043005">
    <property type="term" value="C:neuron projection"/>
    <property type="evidence" value="ECO:0007669"/>
    <property type="project" value="TreeGrafter"/>
</dbReference>
<keyword evidence="1" id="KW-0245">EGF-like domain</keyword>
<evidence type="ECO:0000259" key="5">
    <source>
        <dbReference type="Pfam" id="PF25023"/>
    </source>
</evidence>
<evidence type="ECO:0000256" key="1">
    <source>
        <dbReference type="ARBA" id="ARBA00022536"/>
    </source>
</evidence>
<dbReference type="GO" id="GO:0050839">
    <property type="term" value="F:cell adhesion molecule binding"/>
    <property type="evidence" value="ECO:0007669"/>
    <property type="project" value="TreeGrafter"/>
</dbReference>
<gene>
    <name evidence="6" type="ORF">EOD39_18482</name>
</gene>
<dbReference type="EMBL" id="SCEB01003887">
    <property type="protein sequence ID" value="RXM93997.1"/>
    <property type="molecule type" value="Genomic_DNA"/>
</dbReference>
<dbReference type="InterPro" id="IPR011042">
    <property type="entry name" value="6-blade_b-propeller_TolB-like"/>
</dbReference>
<keyword evidence="7" id="KW-1185">Reference proteome</keyword>
<evidence type="ECO:0000256" key="2">
    <source>
        <dbReference type="ARBA" id="ARBA00022737"/>
    </source>
</evidence>
<protein>
    <submittedName>
        <fullName evidence="6">Teneurin-1</fullName>
    </submittedName>
</protein>
<dbReference type="PANTHER" id="PTHR11219">
    <property type="entry name" value="TENEURIN AND N-ACETYLGLUCOSAMINE-1-PHOSPHODIESTER ALPHA-N-ACETYLGLUCOSAMINIDASE"/>
    <property type="match status" value="1"/>
</dbReference>
<dbReference type="InterPro" id="IPR051216">
    <property type="entry name" value="Teneurin"/>
</dbReference>
<evidence type="ECO:0000256" key="3">
    <source>
        <dbReference type="ARBA" id="ARBA00023157"/>
    </source>
</evidence>
<dbReference type="GO" id="GO:0042803">
    <property type="term" value="F:protein homodimerization activity"/>
    <property type="evidence" value="ECO:0007669"/>
    <property type="project" value="TreeGrafter"/>
</dbReference>
<reference evidence="6 7" key="1">
    <citation type="submission" date="2019-01" db="EMBL/GenBank/DDBJ databases">
        <title>Draft Genome and Complete Hox-Cluster Characterization of the Sterlet Sturgeon (Acipenser ruthenus).</title>
        <authorList>
            <person name="Wei Q."/>
        </authorList>
    </citation>
    <scope>NUCLEOTIDE SEQUENCE [LARGE SCALE GENOMIC DNA]</scope>
    <source>
        <strain evidence="6">WHYD16114868_AA</strain>
        <tissue evidence="6">Blood</tissue>
    </source>
</reference>
<feature type="domain" description="Teneurin-like YD-shell" evidence="5">
    <location>
        <begin position="187"/>
        <end position="309"/>
    </location>
</feature>
<dbReference type="InterPro" id="IPR056823">
    <property type="entry name" value="TEN-like_YD-shell"/>
</dbReference>
<dbReference type="SUPFAM" id="SSF63829">
    <property type="entry name" value="Calcium-dependent phosphotriesterase"/>
    <property type="match status" value="1"/>
</dbReference>
<proteinExistence type="predicted"/>
<evidence type="ECO:0000313" key="6">
    <source>
        <dbReference type="EMBL" id="RXM93997.1"/>
    </source>
</evidence>
<dbReference type="Gene3D" id="2.120.10.30">
    <property type="entry name" value="TolB, C-terminal domain"/>
    <property type="match status" value="1"/>
</dbReference>
<keyword evidence="2" id="KW-0677">Repeat</keyword>
<dbReference type="AlphaFoldDB" id="A0A444V0N2"/>
<feature type="domain" description="Teneurin NHL" evidence="4">
    <location>
        <begin position="146"/>
        <end position="177"/>
    </location>
</feature>
<accession>A0A444V0N2</accession>
<evidence type="ECO:0000313" key="7">
    <source>
        <dbReference type="Proteomes" id="UP000289886"/>
    </source>
</evidence>
<organism evidence="6 7">
    <name type="scientific">Acipenser ruthenus</name>
    <name type="common">Sterlet sturgeon</name>
    <dbReference type="NCBI Taxonomy" id="7906"/>
    <lineage>
        <taxon>Eukaryota</taxon>
        <taxon>Metazoa</taxon>
        <taxon>Chordata</taxon>
        <taxon>Craniata</taxon>
        <taxon>Vertebrata</taxon>
        <taxon>Euteleostomi</taxon>
        <taxon>Actinopterygii</taxon>
        <taxon>Chondrostei</taxon>
        <taxon>Acipenseriformes</taxon>
        <taxon>Acipenseridae</taxon>
        <taxon>Acipenser</taxon>
    </lineage>
</organism>
<dbReference type="GO" id="GO:0046982">
    <property type="term" value="F:protein heterodimerization activity"/>
    <property type="evidence" value="ECO:0007669"/>
    <property type="project" value="TreeGrafter"/>
</dbReference>
<dbReference type="Proteomes" id="UP000289886">
    <property type="component" value="Unassembled WGS sequence"/>
</dbReference>
<dbReference type="PANTHER" id="PTHR11219:SF7">
    <property type="entry name" value="TENEURIN-1"/>
    <property type="match status" value="1"/>
</dbReference>
<keyword evidence="3" id="KW-1015">Disulfide bond</keyword>
<dbReference type="GO" id="GO:0048666">
    <property type="term" value="P:neuron development"/>
    <property type="evidence" value="ECO:0007669"/>
    <property type="project" value="TreeGrafter"/>
</dbReference>
<name>A0A444V0N2_ACIRT</name>
<dbReference type="InterPro" id="IPR056822">
    <property type="entry name" value="TEN_NHL"/>
</dbReference>